<proteinExistence type="predicted"/>
<gene>
    <name evidence="1" type="ORF">E2C01_073699</name>
</gene>
<comment type="caution">
    <text evidence="1">The sequence shown here is derived from an EMBL/GenBank/DDBJ whole genome shotgun (WGS) entry which is preliminary data.</text>
</comment>
<dbReference type="Proteomes" id="UP000324222">
    <property type="component" value="Unassembled WGS sequence"/>
</dbReference>
<keyword evidence="2" id="KW-1185">Reference proteome</keyword>
<reference evidence="1 2" key="1">
    <citation type="submission" date="2019-05" db="EMBL/GenBank/DDBJ databases">
        <title>Another draft genome of Portunus trituberculatus and its Hox gene families provides insights of decapod evolution.</title>
        <authorList>
            <person name="Jeong J.-H."/>
            <person name="Song I."/>
            <person name="Kim S."/>
            <person name="Choi T."/>
            <person name="Kim D."/>
            <person name="Ryu S."/>
            <person name="Kim W."/>
        </authorList>
    </citation>
    <scope>NUCLEOTIDE SEQUENCE [LARGE SCALE GENOMIC DNA]</scope>
    <source>
        <tissue evidence="1">Muscle</tissue>
    </source>
</reference>
<evidence type="ECO:0000313" key="2">
    <source>
        <dbReference type="Proteomes" id="UP000324222"/>
    </source>
</evidence>
<organism evidence="1 2">
    <name type="scientific">Portunus trituberculatus</name>
    <name type="common">Swimming crab</name>
    <name type="synonym">Neptunus trituberculatus</name>
    <dbReference type="NCBI Taxonomy" id="210409"/>
    <lineage>
        <taxon>Eukaryota</taxon>
        <taxon>Metazoa</taxon>
        <taxon>Ecdysozoa</taxon>
        <taxon>Arthropoda</taxon>
        <taxon>Crustacea</taxon>
        <taxon>Multicrustacea</taxon>
        <taxon>Malacostraca</taxon>
        <taxon>Eumalacostraca</taxon>
        <taxon>Eucarida</taxon>
        <taxon>Decapoda</taxon>
        <taxon>Pleocyemata</taxon>
        <taxon>Brachyura</taxon>
        <taxon>Eubrachyura</taxon>
        <taxon>Portunoidea</taxon>
        <taxon>Portunidae</taxon>
        <taxon>Portuninae</taxon>
        <taxon>Portunus</taxon>
    </lineage>
</organism>
<name>A0A5B7IAE7_PORTR</name>
<sequence>MANVYKTERGRSKSPARLPDCLPSFLPLLPDRRSATHRSPPPHRLAYTRTQPALKIWQLPHDWS</sequence>
<dbReference type="AlphaFoldDB" id="A0A5B7IAE7"/>
<evidence type="ECO:0000313" key="1">
    <source>
        <dbReference type="EMBL" id="MPC79185.1"/>
    </source>
</evidence>
<protein>
    <submittedName>
        <fullName evidence="1">Uncharacterized protein</fullName>
    </submittedName>
</protein>
<accession>A0A5B7IAE7</accession>
<dbReference type="EMBL" id="VSRR010050456">
    <property type="protein sequence ID" value="MPC79185.1"/>
    <property type="molecule type" value="Genomic_DNA"/>
</dbReference>